<reference evidence="2 3" key="1">
    <citation type="submission" date="2018-09" db="EMBL/GenBank/DDBJ databases">
        <title>The draft genome of Acinetobacter spp. strains.</title>
        <authorList>
            <person name="Qin J."/>
            <person name="Feng Y."/>
            <person name="Zong Z."/>
        </authorList>
    </citation>
    <scope>NUCLEOTIDE SEQUENCE [LARGE SCALE GENOMIC DNA]</scope>
    <source>
        <strain evidence="2 3">WCHAc060096</strain>
    </source>
</reference>
<dbReference type="PROSITE" id="PS51257">
    <property type="entry name" value="PROKAR_LIPOPROTEIN"/>
    <property type="match status" value="1"/>
</dbReference>
<sequence>MKILNNTLAVALTSMCFLTACHDNDDNDTTQITPPTPLTDCMWHDGVTSKSHTGEDAMNFAYPDTNVNYYTSQFNIPEGARVFVDGDFPYSRHMSLVSYEANGTRVNSLLDAEIQPNAGVTNPFVVGNKRLEKERGYSTEIKIGNLPAKPEKNTLYAPPTADNSLVIWYRVYVPNEGYNSKGGVEFPHFKVVTKEGKEIKGQEVCQFLNVKDKPVQNYNAFSGDIVQKAFSRQLYSGFPAQLTPTWYAARNGTANAQCAYKIGIEKCEGLTPERKLNFWATPDNEYVFATTSRRIGKVLLLNGKLPKIASTQNNEAVLGSGDLRYMSICTNEITSTATNYCLYDGDLSKNLDAEGKYKIIVSLPEDRPKNATEECGYKFLALSPRGSGLKSPAGEDYGHEDFGLLIMRNLLPYPGFNQAVQNTVTWGDEKSVMGDYLPTIQYLDQNAIDNLECKH</sequence>
<dbReference type="RefSeq" id="WP_120369623.1">
    <property type="nucleotide sequence ID" value="NZ_RAXU01000005.1"/>
</dbReference>
<dbReference type="EMBL" id="RAXU01000005">
    <property type="protein sequence ID" value="RKG34911.1"/>
    <property type="molecule type" value="Genomic_DNA"/>
</dbReference>
<protein>
    <recommendedName>
        <fullName evidence="4">LruC domain-containing protein</fullName>
    </recommendedName>
</protein>
<keyword evidence="3" id="KW-1185">Reference proteome</keyword>
<feature type="signal peptide" evidence="1">
    <location>
        <begin position="1"/>
        <end position="22"/>
    </location>
</feature>
<proteinExistence type="predicted"/>
<dbReference type="AlphaFoldDB" id="A0A3A8F195"/>
<dbReference type="Proteomes" id="UP000269001">
    <property type="component" value="Unassembled WGS sequence"/>
</dbReference>
<gene>
    <name evidence="2" type="ORF">D7V21_06045</name>
</gene>
<keyword evidence="1" id="KW-0732">Signal</keyword>
<evidence type="ECO:0000313" key="2">
    <source>
        <dbReference type="EMBL" id="RKG34911.1"/>
    </source>
</evidence>
<accession>A0A3A8F195</accession>
<organism evidence="2 3">
    <name type="scientific">Acinetobacter guerrae</name>
    <dbReference type="NCBI Taxonomy" id="1843371"/>
    <lineage>
        <taxon>Bacteria</taxon>
        <taxon>Pseudomonadati</taxon>
        <taxon>Pseudomonadota</taxon>
        <taxon>Gammaproteobacteria</taxon>
        <taxon>Moraxellales</taxon>
        <taxon>Moraxellaceae</taxon>
        <taxon>Acinetobacter</taxon>
    </lineage>
</organism>
<evidence type="ECO:0008006" key="4">
    <source>
        <dbReference type="Google" id="ProtNLM"/>
    </source>
</evidence>
<feature type="chain" id="PRO_5017258002" description="LruC domain-containing protein" evidence="1">
    <location>
        <begin position="23"/>
        <end position="455"/>
    </location>
</feature>
<comment type="caution">
    <text evidence="2">The sequence shown here is derived from an EMBL/GenBank/DDBJ whole genome shotgun (WGS) entry which is preliminary data.</text>
</comment>
<evidence type="ECO:0000256" key="1">
    <source>
        <dbReference type="SAM" id="SignalP"/>
    </source>
</evidence>
<name>A0A3A8F195_9GAMM</name>
<evidence type="ECO:0000313" key="3">
    <source>
        <dbReference type="Proteomes" id="UP000269001"/>
    </source>
</evidence>